<keyword evidence="3 12" id="KW-0812">Transmembrane</keyword>
<dbReference type="InterPro" id="IPR036869">
    <property type="entry name" value="J_dom_sf"/>
</dbReference>
<feature type="transmembrane region" description="Helical" evidence="12">
    <location>
        <begin position="636"/>
        <end position="660"/>
    </location>
</feature>
<evidence type="ECO:0000256" key="1">
    <source>
        <dbReference type="ARBA" id="ARBA00004163"/>
    </source>
</evidence>
<protein>
    <recommendedName>
        <fullName evidence="2">DnaJ homolog subfamily C member 16</fullName>
    </recommendedName>
    <alternativeName>
        <fullName evidence="11">Endoplasmic reticulum DNA J domain-containing protein 8</fullName>
    </alternativeName>
</protein>
<evidence type="ECO:0000259" key="13">
    <source>
        <dbReference type="PROSITE" id="PS50076"/>
    </source>
</evidence>
<dbReference type="Proteomes" id="UP000075880">
    <property type="component" value="Unassembled WGS sequence"/>
</dbReference>
<sequence>MQPKKVYFCQSVPRVGVEKKYQTRAVLFPRSEVRTYKVICGKLNVTRSANECLPLCKLYRSNATMSTVFARCPEDGTGSPWVDRKTVKMSRSQRPTALAYWVCLAILLTVVCSVQSASKDPYTILGVQKRATLQEIRRAYKQLAKEWHPDKSKHPEAETRFVEIKQAYELLSDSDRRLAYDQFGITNEDAVLNRDRPDYSNYGRFQDPFEHFYGAHNFNFHDQDISLYHRLSITSKYYETNIVPKSRQTPQILMFYADWCFACMKAANSFKKMIDTLEPYGVVFATVNAGHEEQLVRKVGVHSLPCVIMVLDGHSYVYKESVFNAQHVVDFIRQKLPYKLLTPVTDDTLDAFLGGWADNRVRALILEPRAQPRLRYLITAFYFRDRVAFGFVQLNAKNTKHIQATYKAHATLDTLLIFNEFPTHPIATITMSDIPTTTLNNIISLNQYLVLPRLSSQDMLDSVCPAEWNRPRKRLCVVLVTENTSMHDGARHMMRKIALESLFSRERVRFAYIYKEKQNDFIGALSQHDQTKETLLQLVIFWRRDTKHVRYEWVREVVLQVDKPAENETQDQYFNNTKQKIDGTIQRLLRSSEALSYETEVKDLLDEHAQSLMVRILNRLLLAVEYMTDNLGQEHILPAISVIGTIAFILIVGYLMSYLLRLEEEDIQLKQSKNGDSANGRFEAIVGKSTNYVPELRLHELRAEKYNGLVRLLKPGCRTIVLLTDMQSRPKLIPAFHKAVWPYRKNKTLMFAHMLIEKGIGWYAELLRLSLSESREMKINPRNCIGTVIALNGHRKYFCMYHAKHPESNRGAKRMIKMTRHLSSMPSDPEAGAFLGMDSSDSETSMSDISEPKILLEENLLDGLPNWLDRLFEGTTHRYYINYWPDFTSK</sequence>
<evidence type="ECO:0000313" key="15">
    <source>
        <dbReference type="Proteomes" id="UP000075880"/>
    </source>
</evidence>
<dbReference type="CDD" id="cd02963">
    <property type="entry name" value="TRX_DnaJ"/>
    <property type="match status" value="1"/>
</dbReference>
<keyword evidence="15" id="KW-1185">Reference proteome</keyword>
<dbReference type="InterPro" id="IPR043361">
    <property type="entry name" value="DNAJC16_TRX"/>
</dbReference>
<comment type="subcellular location">
    <subcellularLocation>
        <location evidence="1">Endoplasmic reticulum membrane</location>
        <topology evidence="1">Single-pass type IV membrane protein</topology>
    </subcellularLocation>
</comment>
<dbReference type="SMART" id="SM00271">
    <property type="entry name" value="DnaJ"/>
    <property type="match status" value="1"/>
</dbReference>
<organism evidence="14 15">
    <name type="scientific">Anopheles atroparvus</name>
    <name type="common">European mosquito</name>
    <dbReference type="NCBI Taxonomy" id="41427"/>
    <lineage>
        <taxon>Eukaryota</taxon>
        <taxon>Metazoa</taxon>
        <taxon>Ecdysozoa</taxon>
        <taxon>Arthropoda</taxon>
        <taxon>Hexapoda</taxon>
        <taxon>Insecta</taxon>
        <taxon>Pterygota</taxon>
        <taxon>Neoptera</taxon>
        <taxon>Endopterygota</taxon>
        <taxon>Diptera</taxon>
        <taxon>Nematocera</taxon>
        <taxon>Culicoidea</taxon>
        <taxon>Culicidae</taxon>
        <taxon>Anophelinae</taxon>
        <taxon>Anopheles</taxon>
    </lineage>
</organism>
<dbReference type="AlphaFoldDB" id="A0AAG5DCP5"/>
<dbReference type="InterPro" id="IPR052448">
    <property type="entry name" value="DnaJ_C16_autophagy_reg"/>
</dbReference>
<name>A0AAG5DCP5_ANOAO</name>
<evidence type="ECO:0000256" key="9">
    <source>
        <dbReference type="ARBA" id="ARBA00023180"/>
    </source>
</evidence>
<dbReference type="Gene3D" id="1.10.287.110">
    <property type="entry name" value="DnaJ domain"/>
    <property type="match status" value="1"/>
</dbReference>
<evidence type="ECO:0000256" key="4">
    <source>
        <dbReference type="ARBA" id="ARBA00022729"/>
    </source>
</evidence>
<dbReference type="PROSITE" id="PS00636">
    <property type="entry name" value="DNAJ_1"/>
    <property type="match status" value="1"/>
</dbReference>
<dbReference type="SUPFAM" id="SSF52833">
    <property type="entry name" value="Thioredoxin-like"/>
    <property type="match status" value="1"/>
</dbReference>
<feature type="transmembrane region" description="Helical" evidence="12">
    <location>
        <begin position="98"/>
        <end position="117"/>
    </location>
</feature>
<proteinExistence type="predicted"/>
<evidence type="ECO:0000256" key="12">
    <source>
        <dbReference type="SAM" id="Phobius"/>
    </source>
</evidence>
<evidence type="ECO:0000256" key="7">
    <source>
        <dbReference type="ARBA" id="ARBA00023006"/>
    </source>
</evidence>
<dbReference type="GO" id="GO:0005789">
    <property type="term" value="C:endoplasmic reticulum membrane"/>
    <property type="evidence" value="ECO:0007669"/>
    <property type="project" value="UniProtKB-SubCell"/>
</dbReference>
<reference evidence="14" key="1">
    <citation type="submission" date="2024-04" db="UniProtKB">
        <authorList>
            <consortium name="EnsemblMetazoa"/>
        </authorList>
    </citation>
    <scope>IDENTIFICATION</scope>
    <source>
        <strain evidence="14">EBRO</strain>
    </source>
</reference>
<evidence type="ECO:0000256" key="2">
    <source>
        <dbReference type="ARBA" id="ARBA00020921"/>
    </source>
</evidence>
<dbReference type="InterPro" id="IPR018253">
    <property type="entry name" value="DnaJ_domain_CS"/>
</dbReference>
<keyword evidence="6 12" id="KW-1133">Transmembrane helix</keyword>
<dbReference type="InterPro" id="IPR036249">
    <property type="entry name" value="Thioredoxin-like_sf"/>
</dbReference>
<dbReference type="Pfam" id="PF00085">
    <property type="entry name" value="Thioredoxin"/>
    <property type="match status" value="1"/>
</dbReference>
<evidence type="ECO:0000256" key="8">
    <source>
        <dbReference type="ARBA" id="ARBA00023136"/>
    </source>
</evidence>
<evidence type="ECO:0000256" key="3">
    <source>
        <dbReference type="ARBA" id="ARBA00022692"/>
    </source>
</evidence>
<dbReference type="PANTHER" id="PTHR44303">
    <property type="entry name" value="DNAJ HOMOLOG SUBFAMILY C MEMBER 16"/>
    <property type="match status" value="1"/>
</dbReference>
<keyword evidence="8 12" id="KW-0472">Membrane</keyword>
<evidence type="ECO:0000256" key="11">
    <source>
        <dbReference type="ARBA" id="ARBA00035043"/>
    </source>
</evidence>
<dbReference type="PROSITE" id="PS50076">
    <property type="entry name" value="DNAJ_2"/>
    <property type="match status" value="1"/>
</dbReference>
<evidence type="ECO:0000256" key="6">
    <source>
        <dbReference type="ARBA" id="ARBA00022989"/>
    </source>
</evidence>
<dbReference type="CDD" id="cd06257">
    <property type="entry name" value="DnaJ"/>
    <property type="match status" value="1"/>
</dbReference>
<dbReference type="PANTHER" id="PTHR44303:SF2">
    <property type="entry name" value="DNAJ HOMOLOG SUBFAMILY C MEMBER 16"/>
    <property type="match status" value="1"/>
</dbReference>
<accession>A0AAG5DCP5</accession>
<dbReference type="Gene3D" id="3.40.30.10">
    <property type="entry name" value="Glutaredoxin"/>
    <property type="match status" value="1"/>
</dbReference>
<dbReference type="SUPFAM" id="SSF46565">
    <property type="entry name" value="Chaperone J-domain"/>
    <property type="match status" value="1"/>
</dbReference>
<comment type="function">
    <text evidence="10">Plays an important role in regulating the size of autophagosomes during the formation process.</text>
</comment>
<dbReference type="EnsemblMetazoa" id="ENSAATROPT009987">
    <property type="protein sequence ID" value="ENSAATROPP009027"/>
    <property type="gene ID" value="ENSAATROPG008141"/>
</dbReference>
<feature type="domain" description="J" evidence="13">
    <location>
        <begin position="120"/>
        <end position="184"/>
    </location>
</feature>
<evidence type="ECO:0000256" key="5">
    <source>
        <dbReference type="ARBA" id="ARBA00022824"/>
    </source>
</evidence>
<dbReference type="PRINTS" id="PR00625">
    <property type="entry name" value="JDOMAIN"/>
</dbReference>
<evidence type="ECO:0000256" key="10">
    <source>
        <dbReference type="ARBA" id="ARBA00035002"/>
    </source>
</evidence>
<evidence type="ECO:0000313" key="14">
    <source>
        <dbReference type="EnsemblMetazoa" id="ENSAATROPP009027"/>
    </source>
</evidence>
<dbReference type="InterPro" id="IPR001623">
    <property type="entry name" value="DnaJ_domain"/>
</dbReference>
<keyword evidence="4" id="KW-0732">Signal</keyword>
<dbReference type="Pfam" id="PF00226">
    <property type="entry name" value="DnaJ"/>
    <property type="match status" value="1"/>
</dbReference>
<dbReference type="GO" id="GO:0006914">
    <property type="term" value="P:autophagy"/>
    <property type="evidence" value="ECO:0007669"/>
    <property type="project" value="UniProtKB-KW"/>
</dbReference>
<dbReference type="InterPro" id="IPR013766">
    <property type="entry name" value="Thioredoxin_domain"/>
</dbReference>
<keyword evidence="9" id="KW-0325">Glycoprotein</keyword>
<keyword evidence="7" id="KW-0072">Autophagy</keyword>
<keyword evidence="5" id="KW-0256">Endoplasmic reticulum</keyword>